<reference evidence="1 2" key="1">
    <citation type="journal article" date="2015" name="Int. J. Syst. Evol. Microbiol.">
        <title>Sporolactobacillus shoreae sp. nov. and Sporolactobacillus spathodeae sp. nov., two spore-forming lactic acid bacteria isolated from tree barks in Thailand.</title>
        <authorList>
            <person name="Thamacharoensuk T."/>
            <person name="Kitahara M."/>
            <person name="Ohkuma M."/>
            <person name="Thongchul N."/>
            <person name="Tanasupawat S."/>
        </authorList>
    </citation>
    <scope>NUCLEOTIDE SEQUENCE [LARGE SCALE GENOMIC DNA]</scope>
    <source>
        <strain evidence="1 2">BK92</strain>
    </source>
</reference>
<name>A0A4Z0GRL8_9BACL</name>
<dbReference type="Proteomes" id="UP000298347">
    <property type="component" value="Unassembled WGS sequence"/>
</dbReference>
<evidence type="ECO:0000313" key="2">
    <source>
        <dbReference type="Proteomes" id="UP000298347"/>
    </source>
</evidence>
<comment type="caution">
    <text evidence="1">The sequence shown here is derived from an EMBL/GenBank/DDBJ whole genome shotgun (WGS) entry which is preliminary data.</text>
</comment>
<keyword evidence="2" id="KW-1185">Reference proteome</keyword>
<organism evidence="1 2">
    <name type="scientific">Sporolactobacillus shoreae</name>
    <dbReference type="NCBI Taxonomy" id="1465501"/>
    <lineage>
        <taxon>Bacteria</taxon>
        <taxon>Bacillati</taxon>
        <taxon>Bacillota</taxon>
        <taxon>Bacilli</taxon>
        <taxon>Bacillales</taxon>
        <taxon>Sporolactobacillaceae</taxon>
        <taxon>Sporolactobacillus</taxon>
    </lineage>
</organism>
<dbReference type="OrthoDB" id="2437963at2"/>
<evidence type="ECO:0000313" key="1">
    <source>
        <dbReference type="EMBL" id="TGA99990.1"/>
    </source>
</evidence>
<proteinExistence type="predicted"/>
<accession>A0A4Z0GRL8</accession>
<dbReference type="Gene3D" id="3.10.20.90">
    <property type="entry name" value="Phosphatidylinositol 3-kinase Catalytic Subunit, Chain A, domain 1"/>
    <property type="match status" value="1"/>
</dbReference>
<dbReference type="InterPro" id="IPR024962">
    <property type="entry name" value="YukD-like"/>
</dbReference>
<sequence length="79" mass="9124">MYINITIDLSHYKHGSLDLRVSDRQPVKQLIRTVWTIAEIQEAPRTGCWVRVSNKAQMIRGFNILKDKKISDGDKLTVL</sequence>
<dbReference type="RefSeq" id="WP_135347385.1">
    <property type="nucleotide sequence ID" value="NZ_SRJD01000002.1"/>
</dbReference>
<dbReference type="EMBL" id="SRJD01000002">
    <property type="protein sequence ID" value="TGA99990.1"/>
    <property type="molecule type" value="Genomic_DNA"/>
</dbReference>
<gene>
    <name evidence="1" type="ORF">E4665_03310</name>
</gene>
<dbReference type="Pfam" id="PF08817">
    <property type="entry name" value="YukD"/>
    <property type="match status" value="1"/>
</dbReference>
<dbReference type="AlphaFoldDB" id="A0A4Z0GRL8"/>
<protein>
    <submittedName>
        <fullName evidence="1">Ubiquitin</fullName>
    </submittedName>
</protein>